<dbReference type="InterPro" id="IPR039366">
    <property type="entry name" value="Pilotin"/>
</dbReference>
<proteinExistence type="predicted"/>
<reference evidence="3" key="1">
    <citation type="submission" date="2024-06" db="EMBL/GenBank/DDBJ databases">
        <authorList>
            <person name="Sun Y."/>
        </authorList>
    </citation>
    <scope>NUCLEOTIDE SEQUENCE</scope>
    <source>
        <strain evidence="3">IGA1.0</strain>
    </source>
</reference>
<dbReference type="Pfam" id="PF09619">
    <property type="entry name" value="YscW"/>
    <property type="match status" value="1"/>
</dbReference>
<evidence type="ECO:0000256" key="1">
    <source>
        <dbReference type="SAM" id="MobiDB-lite"/>
    </source>
</evidence>
<name>A0AAU7QL36_9GAMM</name>
<dbReference type="PANTHER" id="PTHR38013">
    <property type="entry name" value="GLYCOPROTEIN/POLYSACCHARIDE METABOLISM"/>
    <property type="match status" value="1"/>
</dbReference>
<organism evidence="3">
    <name type="scientific">Rhodanobacter sp. IGA1.0</name>
    <dbReference type="NCBI Taxonomy" id="3158582"/>
    <lineage>
        <taxon>Bacteria</taxon>
        <taxon>Pseudomonadati</taxon>
        <taxon>Pseudomonadota</taxon>
        <taxon>Gammaproteobacteria</taxon>
        <taxon>Lysobacterales</taxon>
        <taxon>Rhodanobacteraceae</taxon>
        <taxon>Rhodanobacter</taxon>
    </lineage>
</organism>
<evidence type="ECO:0000313" key="3">
    <source>
        <dbReference type="EMBL" id="XBS90296.1"/>
    </source>
</evidence>
<keyword evidence="2" id="KW-0732">Signal</keyword>
<sequence>MRKTVLSLMSVAALALAGCNNASNSSTQADSAGPASANTAGAVAKTPSQVSGTISLRAGSPTPSDKASLVLNLVDVSSNAVGSAPLASKTSPAGTFPQSFTLSFNPADVKPNDLYVIQATITDGDRQYTMPIQAPVLAKGSNNDAVAIQLQSEQTPSEKLLAEFGEVKAQIGGMKISHGTKLEANDSRGWQLFRQAGEVKYIREEVDYGDKGYTSTDYAYKNGKPWVIVQETKANRDGKPSATDRAGWSEDGTLVLKQHQVGADVQPLDAAAAATMKKDALSILSLATGGKNK</sequence>
<evidence type="ECO:0000256" key="2">
    <source>
        <dbReference type="SAM" id="SignalP"/>
    </source>
</evidence>
<dbReference type="EMBL" id="CP157948">
    <property type="protein sequence ID" value="XBS90296.1"/>
    <property type="molecule type" value="Genomic_DNA"/>
</dbReference>
<gene>
    <name evidence="3" type="ORF">ABNK63_01235</name>
</gene>
<dbReference type="InterPro" id="IPR053196">
    <property type="entry name" value="Lipoprotein_YbaY-like"/>
</dbReference>
<protein>
    <submittedName>
        <fullName evidence="3">YbaY family lipoprotein</fullName>
    </submittedName>
</protein>
<dbReference type="PROSITE" id="PS51257">
    <property type="entry name" value="PROKAR_LIPOPROTEIN"/>
    <property type="match status" value="1"/>
</dbReference>
<dbReference type="RefSeq" id="WP_350016462.1">
    <property type="nucleotide sequence ID" value="NZ_CP157948.1"/>
</dbReference>
<keyword evidence="3" id="KW-0449">Lipoprotein</keyword>
<accession>A0AAU7QL36</accession>
<feature type="region of interest" description="Disordered" evidence="1">
    <location>
        <begin position="23"/>
        <end position="44"/>
    </location>
</feature>
<feature type="signal peptide" evidence="2">
    <location>
        <begin position="1"/>
        <end position="22"/>
    </location>
</feature>
<dbReference type="AlphaFoldDB" id="A0AAU7QL36"/>
<feature type="chain" id="PRO_5043560250" evidence="2">
    <location>
        <begin position="23"/>
        <end position="293"/>
    </location>
</feature>
<dbReference type="PANTHER" id="PTHR38013:SF1">
    <property type="entry name" value="GLYCOPROTEIN_POLYSACCHARIDE METABOLISM"/>
    <property type="match status" value="1"/>
</dbReference>